<reference evidence="1 2" key="1">
    <citation type="journal article" date="2022" name="bioRxiv">
        <title>The genome of the oomycete Peronosclerospora sorghi, a cosmopolitan pathogen of maize and sorghum, is inflated with dispersed pseudogenes.</title>
        <authorList>
            <person name="Fletcher K."/>
            <person name="Martin F."/>
            <person name="Isakeit T."/>
            <person name="Cavanaugh K."/>
            <person name="Magill C."/>
            <person name="Michelmore R."/>
        </authorList>
    </citation>
    <scope>NUCLEOTIDE SEQUENCE [LARGE SCALE GENOMIC DNA]</scope>
    <source>
        <strain evidence="1">P6</strain>
    </source>
</reference>
<evidence type="ECO:0000313" key="2">
    <source>
        <dbReference type="Proteomes" id="UP001163321"/>
    </source>
</evidence>
<protein>
    <submittedName>
        <fullName evidence="1">Uncharacterized protein</fullName>
    </submittedName>
</protein>
<comment type="caution">
    <text evidence="1">The sequence shown here is derived from an EMBL/GenBank/DDBJ whole genome shotgun (WGS) entry which is preliminary data.</text>
</comment>
<accession>A0ACC0WGM6</accession>
<dbReference type="EMBL" id="CM047592">
    <property type="protein sequence ID" value="KAI9917902.1"/>
    <property type="molecule type" value="Genomic_DNA"/>
</dbReference>
<dbReference type="Proteomes" id="UP001163321">
    <property type="component" value="Chromosome 13"/>
</dbReference>
<organism evidence="1 2">
    <name type="scientific">Peronosclerospora sorghi</name>
    <dbReference type="NCBI Taxonomy" id="230839"/>
    <lineage>
        <taxon>Eukaryota</taxon>
        <taxon>Sar</taxon>
        <taxon>Stramenopiles</taxon>
        <taxon>Oomycota</taxon>
        <taxon>Peronosporomycetes</taxon>
        <taxon>Peronosporales</taxon>
        <taxon>Peronosporaceae</taxon>
        <taxon>Peronosclerospora</taxon>
    </lineage>
</organism>
<name>A0ACC0WGM6_9STRA</name>
<keyword evidence="2" id="KW-1185">Reference proteome</keyword>
<proteinExistence type="predicted"/>
<gene>
    <name evidence="1" type="ORF">PsorP6_013216</name>
</gene>
<sequence length="414" mass="46073">MSRSSFLEWSYPLTGEEATQLKSSTMKWSDEMSTSLYKSLSDSKGCVPTTYLTPSMLVHLLHHTGVTPSASKTLVQNCKLFRPSTRVIVTRLTSSQSKTYGRKDDVQTLSTLSPTMGLLATYVVVGISSMGIVARYKSRDSEEDENVRIFNLAKRAVVKDRRVFEIVGYPKEFKRMLEPDIEGSDMALRSTEGSFLVRGDKGRVKVHYHQNVKKRDDHDSDIVTFDELNVECEDGTHFSALASFLQNQEVVAHQQSESLWHKVFFPMTCGLLIGGLASFVAIRIVRNRPFYLHKVVLDHVNNHDLARQLMGHPITSDRSKFVGTLTRGDANYTIPCSGPKGNGMLTVKAFQQKSLGKTSSVKADGVLVAPGTSWAFSTLVLSVHRNETRKTKSAKILNLLTNPGVVLLELSQKP</sequence>
<evidence type="ECO:0000313" key="1">
    <source>
        <dbReference type="EMBL" id="KAI9917902.1"/>
    </source>
</evidence>